<evidence type="ECO:0000313" key="5">
    <source>
        <dbReference type="Proteomes" id="UP000594873"/>
    </source>
</evidence>
<feature type="region of interest" description="Disordered" evidence="2">
    <location>
        <begin position="1"/>
        <end position="20"/>
    </location>
</feature>
<evidence type="ECO:0000256" key="1">
    <source>
        <dbReference type="ARBA" id="ARBA00008791"/>
    </source>
</evidence>
<evidence type="ECO:0000313" key="4">
    <source>
        <dbReference type="EMBL" id="QPQ54964.1"/>
    </source>
</evidence>
<reference evidence="4 5" key="1">
    <citation type="submission" date="2020-11" db="EMBL/GenBank/DDBJ databases">
        <title>Genome seq and assembly of Sphingosinicella sp.</title>
        <authorList>
            <person name="Chhetri G."/>
        </authorList>
    </citation>
    <scope>NUCLEOTIDE SEQUENCE [LARGE SCALE GENOMIC DNA]</scope>
    <source>
        <strain evidence="4 5">UDD2</strain>
    </source>
</reference>
<keyword evidence="5" id="KW-1185">Reference proteome</keyword>
<dbReference type="InterPro" id="IPR006015">
    <property type="entry name" value="Universal_stress_UspA"/>
</dbReference>
<evidence type="ECO:0000256" key="2">
    <source>
        <dbReference type="SAM" id="MobiDB-lite"/>
    </source>
</evidence>
<dbReference type="PANTHER" id="PTHR46268">
    <property type="entry name" value="STRESS RESPONSE PROTEIN NHAX"/>
    <property type="match status" value="1"/>
</dbReference>
<name>A0A7T2GJF6_9SPHN</name>
<sequence length="313" mass="33552">MASDTGSLSPKRRADTEQEGSRALHRIVVAIDLGEHSGKALARGCRIAAQRGASLRIIHAAPGPLDLSEQAALRVDIRKQVHQIAERLSDPEIDFSLHIPEGRPEEAIAQEAERIGADLVIVGGHGEPRFRDAIFGITASHVLQRLAVPLLVAQGENAGDYKRVMAASDDAAFAADLVRVASQIAPGADMHVVQAVNPRGLALFESDAAIAKRRHGREHALQQTLAAALASEPVAEHLFTSVEEGDPMAVIEHCSDRLRPDLIAMGTHGCMGMERLIQDSFAEYMLLWASFDVLIVPVGLPSDHPTGTRSEAA</sequence>
<dbReference type="CDD" id="cd00293">
    <property type="entry name" value="USP-like"/>
    <property type="match status" value="2"/>
</dbReference>
<dbReference type="PANTHER" id="PTHR46268:SF6">
    <property type="entry name" value="UNIVERSAL STRESS PROTEIN UP12"/>
    <property type="match status" value="1"/>
</dbReference>
<dbReference type="RefSeq" id="WP_200971640.1">
    <property type="nucleotide sequence ID" value="NZ_CP065592.1"/>
</dbReference>
<dbReference type="AlphaFoldDB" id="A0A7T2GJF6"/>
<dbReference type="SUPFAM" id="SSF52402">
    <property type="entry name" value="Adenine nucleotide alpha hydrolases-like"/>
    <property type="match status" value="2"/>
</dbReference>
<organism evidence="4 5">
    <name type="scientific">Allosphingosinicella flava</name>
    <dbReference type="NCBI Taxonomy" id="2771430"/>
    <lineage>
        <taxon>Bacteria</taxon>
        <taxon>Pseudomonadati</taxon>
        <taxon>Pseudomonadota</taxon>
        <taxon>Alphaproteobacteria</taxon>
        <taxon>Sphingomonadales</taxon>
        <taxon>Sphingomonadaceae</taxon>
        <taxon>Allosphingosinicella</taxon>
    </lineage>
</organism>
<feature type="domain" description="UspA" evidence="3">
    <location>
        <begin position="161"/>
        <end position="297"/>
    </location>
</feature>
<proteinExistence type="inferred from homology"/>
<feature type="domain" description="UspA" evidence="3">
    <location>
        <begin position="25"/>
        <end position="153"/>
    </location>
</feature>
<dbReference type="Proteomes" id="UP000594873">
    <property type="component" value="Chromosome"/>
</dbReference>
<dbReference type="InterPro" id="IPR014729">
    <property type="entry name" value="Rossmann-like_a/b/a_fold"/>
</dbReference>
<protein>
    <submittedName>
        <fullName evidence="4">Universal stress protein</fullName>
    </submittedName>
</protein>
<gene>
    <name evidence="4" type="ORF">IC614_11745</name>
</gene>
<dbReference type="Gene3D" id="3.40.50.620">
    <property type="entry name" value="HUPs"/>
    <property type="match status" value="2"/>
</dbReference>
<accession>A0A7T2GJF6</accession>
<evidence type="ECO:0000259" key="3">
    <source>
        <dbReference type="Pfam" id="PF00582"/>
    </source>
</evidence>
<dbReference type="Pfam" id="PF00582">
    <property type="entry name" value="Usp"/>
    <property type="match status" value="2"/>
</dbReference>
<dbReference type="EMBL" id="CP065592">
    <property type="protein sequence ID" value="QPQ54964.1"/>
    <property type="molecule type" value="Genomic_DNA"/>
</dbReference>
<comment type="similarity">
    <text evidence="1">Belongs to the universal stress protein A family.</text>
</comment>
<dbReference type="PRINTS" id="PR01438">
    <property type="entry name" value="UNVRSLSTRESS"/>
</dbReference>
<dbReference type="KEGG" id="sflv:IC614_11745"/>
<dbReference type="InterPro" id="IPR006016">
    <property type="entry name" value="UspA"/>
</dbReference>